<dbReference type="EMBL" id="CCYA01000248">
    <property type="protein sequence ID" value="CEH14752.1"/>
    <property type="molecule type" value="Genomic_DNA"/>
</dbReference>
<protein>
    <submittedName>
        <fullName evidence="1">Uncharacterized protein</fullName>
    </submittedName>
</protein>
<name>A0A0P1BG94_9BASI</name>
<dbReference type="Proteomes" id="UP000054845">
    <property type="component" value="Unassembled WGS sequence"/>
</dbReference>
<dbReference type="AlphaFoldDB" id="A0A0P1BG94"/>
<proteinExistence type="predicted"/>
<sequence length="105" mass="11887">MPSAEEVAERARNLRAWHLTLQSSMTMKFACRYHRHRLARPSTPPNAKYYATDQTQVQMTTVQLLANSKHSGASACSSIVVVQRDRMSRFVERVAPPTFLSDHVA</sequence>
<reference evidence="1 2" key="1">
    <citation type="submission" date="2014-09" db="EMBL/GenBank/DDBJ databases">
        <authorList>
            <person name="Magalhaes I.L.F."/>
            <person name="Oliveira U."/>
            <person name="Santos F.R."/>
            <person name="Vidigal T.H.D.A."/>
            <person name="Brescovit A.D."/>
            <person name="Santos A.J."/>
        </authorList>
    </citation>
    <scope>NUCLEOTIDE SEQUENCE [LARGE SCALE GENOMIC DNA]</scope>
</reference>
<organism evidence="1 2">
    <name type="scientific">Ceraceosorus bombacis</name>
    <dbReference type="NCBI Taxonomy" id="401625"/>
    <lineage>
        <taxon>Eukaryota</taxon>
        <taxon>Fungi</taxon>
        <taxon>Dikarya</taxon>
        <taxon>Basidiomycota</taxon>
        <taxon>Ustilaginomycotina</taxon>
        <taxon>Exobasidiomycetes</taxon>
        <taxon>Ceraceosorales</taxon>
        <taxon>Ceraceosoraceae</taxon>
        <taxon>Ceraceosorus</taxon>
    </lineage>
</organism>
<accession>A0A0P1BG94</accession>
<evidence type="ECO:0000313" key="1">
    <source>
        <dbReference type="EMBL" id="CEH14752.1"/>
    </source>
</evidence>
<evidence type="ECO:0000313" key="2">
    <source>
        <dbReference type="Proteomes" id="UP000054845"/>
    </source>
</evidence>
<keyword evidence="2" id="KW-1185">Reference proteome</keyword>